<dbReference type="AlphaFoldDB" id="A0A2H3HYB4"/>
<feature type="domain" description="NB-ARC" evidence="3">
    <location>
        <begin position="263"/>
        <end position="404"/>
    </location>
</feature>
<evidence type="ECO:0000259" key="4">
    <source>
        <dbReference type="Pfam" id="PF24809"/>
    </source>
</evidence>
<dbReference type="Pfam" id="PF00931">
    <property type="entry name" value="NB-ARC"/>
    <property type="match status" value="1"/>
</dbReference>
<dbReference type="SUPFAM" id="SSF48452">
    <property type="entry name" value="TPR-like"/>
    <property type="match status" value="2"/>
</dbReference>
<dbReference type="InterPro" id="IPR056125">
    <property type="entry name" value="DUF7708"/>
</dbReference>
<organism evidence="5 6">
    <name type="scientific">Fusarium oxysporum f. sp. radicis-cucumerinum</name>
    <dbReference type="NCBI Taxonomy" id="327505"/>
    <lineage>
        <taxon>Eukaryota</taxon>
        <taxon>Fungi</taxon>
        <taxon>Dikarya</taxon>
        <taxon>Ascomycota</taxon>
        <taxon>Pezizomycotina</taxon>
        <taxon>Sordariomycetes</taxon>
        <taxon>Hypocreomycetidae</taxon>
        <taxon>Hypocreales</taxon>
        <taxon>Nectriaceae</taxon>
        <taxon>Fusarium</taxon>
        <taxon>Fusarium oxysporum species complex</taxon>
    </lineage>
</organism>
<dbReference type="InterPro" id="IPR027417">
    <property type="entry name" value="P-loop_NTPase"/>
</dbReference>
<dbReference type="Proteomes" id="UP000219602">
    <property type="component" value="Chromosome 2"/>
</dbReference>
<proteinExistence type="predicted"/>
<keyword evidence="1" id="KW-0802">TPR repeat</keyword>
<dbReference type="InterPro" id="IPR019734">
    <property type="entry name" value="TPR_rpt"/>
</dbReference>
<dbReference type="STRING" id="327505.A0A2H3HYB4"/>
<feature type="domain" description="DUF7708" evidence="4">
    <location>
        <begin position="63"/>
        <end position="193"/>
    </location>
</feature>
<dbReference type="EMBL" id="MABQ02000002">
    <property type="protein sequence ID" value="PCD43029.1"/>
    <property type="molecule type" value="Genomic_DNA"/>
</dbReference>
<sequence>MASTFDFNKEWELSMERQRKCLGKNSKRIQSLSYDKFKTSLTEARDKHNRAPTTAVLQKLQPLFDQLHNFVNAITSIVQSSPELTGFIWGAIQAVLIVASRFTSLLSLITEMLHDLTSLVVQLNRYLALFPKADELQQCSRQLIDDYVGFSISAFLFFKRWPIYSLLKLFWSTIDKKFESAKSSITKHYTEFERSCKYSVDSTLVNNTQAMIQMLPAVTVLPAASEKLFEVPFLRNPHFAERDTEVELVRTSLTQPKPPHDIRSTICLLQGLGGVGKTTIALEYAFKYGGEYDFVFWIPARTELDVLNTATALARKLQIGAQYLETQQQPRSRAEVFLSWLQTLDKPWLLIFDNVEELSTVMPIWPTNGQGHILLTSQNSKLAHFCSSNIAVSLLDSSAGSRLFLAYRTVAQNSLSQPIPSPKLSDHTDHREKAELIATELSGNPLAITAVAGLLSSMSLEEILNTLQRYSSFSKILPPGTSPTLVQYDSPFGATWDKAQEKLDPSSRLLVQTLAMLSPTGLTEEIVLSGDQNANLSLFRLDSVAQYHSVVSDIRSHHLVQRQGSDGSAYLLLHGLLQKHFLTRLEKNPEELLDVFKRAYRLISNMFPKQSPLQTPQNDLWDRRELYTPHIKSLCAVFNNNRRSLLSVGIAFAELLGDSTSYFWERGFYKEGYETSDAAEAVCDTLENEYASEKANIYAISGAIRQGHGISQRRRCIETWGKALKLRHAHLQAKIPYMTIDEDIVCWGNAWNDLGCIYVDLGSYAEAFDFFMLAWEIRKASPLCQQHYNHFPESPMNVAIALAGMSKHQEAIDLMSETTQSTDKAFTDHNCAVVQTAHFALVSILVSAGRYEDAFSEARAVYERRNNIFGLASRQTSDAAYMLAVVEEKRGNFDKARSLLELGLKGPNGWTEEAVARAKYRLGIIFKQLGQESDASLKIKEAEETLATLESQYGTGETKSDNWNREEAFDILVSMTAGRSTLGQTTRVEDIATSPLRRLCGRLLEKFRKEGDKSPANLCRLFNVEYDIDWQLWNNSTK</sequence>
<comment type="caution">
    <text evidence="5">The sequence shown here is derived from an EMBL/GenBank/DDBJ whole genome shotgun (WGS) entry which is preliminary data.</text>
</comment>
<dbReference type="SUPFAM" id="SSF52540">
    <property type="entry name" value="P-loop containing nucleoside triphosphate hydrolases"/>
    <property type="match status" value="1"/>
</dbReference>
<name>A0A2H3HYB4_FUSOX</name>
<protein>
    <submittedName>
        <fullName evidence="5">Uncharacterized protein</fullName>
    </submittedName>
</protein>
<keyword evidence="2" id="KW-0175">Coiled coil</keyword>
<feature type="coiled-coil region" evidence="2">
    <location>
        <begin position="932"/>
        <end position="959"/>
    </location>
</feature>
<dbReference type="InterPro" id="IPR002182">
    <property type="entry name" value="NB-ARC"/>
</dbReference>
<dbReference type="Pfam" id="PF13181">
    <property type="entry name" value="TPR_8"/>
    <property type="match status" value="1"/>
</dbReference>
<evidence type="ECO:0000259" key="3">
    <source>
        <dbReference type="Pfam" id="PF00931"/>
    </source>
</evidence>
<evidence type="ECO:0000313" key="6">
    <source>
        <dbReference type="Proteomes" id="UP000219602"/>
    </source>
</evidence>
<dbReference type="Gene3D" id="3.40.50.300">
    <property type="entry name" value="P-loop containing nucleotide triphosphate hydrolases"/>
    <property type="match status" value="1"/>
</dbReference>
<feature type="repeat" description="TPR" evidence="1">
    <location>
        <begin position="748"/>
        <end position="781"/>
    </location>
</feature>
<dbReference type="GO" id="GO:0043531">
    <property type="term" value="F:ADP binding"/>
    <property type="evidence" value="ECO:0007669"/>
    <property type="project" value="InterPro"/>
</dbReference>
<evidence type="ECO:0000256" key="1">
    <source>
        <dbReference type="PROSITE-ProRule" id="PRU00339"/>
    </source>
</evidence>
<dbReference type="PROSITE" id="PS50005">
    <property type="entry name" value="TPR"/>
    <property type="match status" value="1"/>
</dbReference>
<reference evidence="5 6" key="1">
    <citation type="journal article" date="2016" name="Environ. Microbiol.">
        <title>Effector profiles distinguish formae speciales of Fusarium oxysporum.</title>
        <authorList>
            <person name="van Dam P."/>
            <person name="Fokkens L."/>
            <person name="Schmidt S.M."/>
            <person name="Linmans J.H."/>
            <person name="Kistler H.C."/>
            <person name="Ma L.J."/>
            <person name="Rep M."/>
        </authorList>
    </citation>
    <scope>NUCLEOTIDE SEQUENCE [LARGE SCALE GENOMIC DNA]</scope>
    <source>
        <strain evidence="5 6">Forc016</strain>
    </source>
</reference>
<dbReference type="Pfam" id="PF24809">
    <property type="entry name" value="DUF7708"/>
    <property type="match status" value="1"/>
</dbReference>
<dbReference type="PANTHER" id="PTHR35205:SF1">
    <property type="entry name" value="ZU5 DOMAIN-CONTAINING PROTEIN"/>
    <property type="match status" value="1"/>
</dbReference>
<accession>A0A2H3HYB4</accession>
<reference evidence="5 6" key="2">
    <citation type="journal article" date="2017" name="Sci. Rep.">
        <title>A mobile pathogenicity chromosome in Fusarium oxysporum for infection of multiple cucurbit species.</title>
        <authorList>
            <person name="van Dam P."/>
            <person name="Fokkens L."/>
            <person name="Ayukawa Y."/>
            <person name="van der Gragt M."/>
            <person name="Ter Horst A."/>
            <person name="Brankovics B."/>
            <person name="Houterman P.M."/>
            <person name="Arie T."/>
            <person name="Rep M."/>
        </authorList>
    </citation>
    <scope>NUCLEOTIDE SEQUENCE [LARGE SCALE GENOMIC DNA]</scope>
    <source>
        <strain evidence="5 6">Forc016</strain>
    </source>
</reference>
<dbReference type="Gene3D" id="1.25.40.10">
    <property type="entry name" value="Tetratricopeptide repeat domain"/>
    <property type="match status" value="1"/>
</dbReference>
<dbReference type="InterPro" id="IPR011990">
    <property type="entry name" value="TPR-like_helical_dom_sf"/>
</dbReference>
<evidence type="ECO:0000256" key="2">
    <source>
        <dbReference type="SAM" id="Coils"/>
    </source>
</evidence>
<dbReference type="PRINTS" id="PR00364">
    <property type="entry name" value="DISEASERSIST"/>
</dbReference>
<dbReference type="PANTHER" id="PTHR35205">
    <property type="entry name" value="NB-ARC AND TPR DOMAIN PROTEIN"/>
    <property type="match status" value="1"/>
</dbReference>
<gene>
    <name evidence="5" type="ORF">AU210_002131</name>
</gene>
<evidence type="ECO:0000313" key="5">
    <source>
        <dbReference type="EMBL" id="PCD43029.1"/>
    </source>
</evidence>